<protein>
    <submittedName>
        <fullName evidence="2">Uncharacterized protein</fullName>
    </submittedName>
</protein>
<evidence type="ECO:0000313" key="2">
    <source>
        <dbReference type="EMBL" id="DAF88308.1"/>
    </source>
</evidence>
<feature type="compositionally biased region" description="Polar residues" evidence="1">
    <location>
        <begin position="115"/>
        <end position="124"/>
    </location>
</feature>
<proteinExistence type="predicted"/>
<evidence type="ECO:0000256" key="1">
    <source>
        <dbReference type="SAM" id="MobiDB-lite"/>
    </source>
</evidence>
<accession>A0A8S5U1H2</accession>
<sequence>MTNIKISELSELQYPYMNDFLPIVDTRKMETKKIKYKNLVSIETDPVFTSSAASGITENDITNWNNKSDFSSDYNDLSNKPSIPTIPTNISAFENDVGYLTEHQDISSKEDKANKVTSLDGNSTNAQYPSAKVVYDELNKRLKYKGHVNSKEDLPTAGQVNGALINPSNSIRTEFANNIISNDITRKEKIENARTVSYNYYLGMWFDKVNYAFMLETNYPEIIDAIYFAPTNDYSACVTMYVHINASTSKPCKVSNINIINYEDGTSTSSNAIMNKPGWVYKDTGWNDLFKALSMFSNIGHSLKFKKNPNVTSYQYNTLELNGFFYNESYKMLDFDENGNTSFVTTTPSDINENDVYTVGANYDLVRGNAVEQKWEPLAPKSDLYKTYTGYDETKTQVLKNINGTLTWVEETQN</sequence>
<organism evidence="2">
    <name type="scientific">Siphoviridae sp. ctt8434</name>
    <dbReference type="NCBI Taxonomy" id="2825703"/>
    <lineage>
        <taxon>Viruses</taxon>
        <taxon>Duplodnaviria</taxon>
        <taxon>Heunggongvirae</taxon>
        <taxon>Uroviricota</taxon>
        <taxon>Caudoviricetes</taxon>
    </lineage>
</organism>
<dbReference type="EMBL" id="BK015983">
    <property type="protein sequence ID" value="DAF88308.1"/>
    <property type="molecule type" value="Genomic_DNA"/>
</dbReference>
<name>A0A8S5U1H2_9CAUD</name>
<reference evidence="2" key="1">
    <citation type="journal article" date="2021" name="Proc. Natl. Acad. Sci. U.S.A.">
        <title>A Catalog of Tens of Thousands of Viruses from Human Metagenomes Reveals Hidden Associations with Chronic Diseases.</title>
        <authorList>
            <person name="Tisza M.J."/>
            <person name="Buck C.B."/>
        </authorList>
    </citation>
    <scope>NUCLEOTIDE SEQUENCE</scope>
    <source>
        <strain evidence="2">Ctt8434</strain>
    </source>
</reference>
<feature type="region of interest" description="Disordered" evidence="1">
    <location>
        <begin position="104"/>
        <end position="124"/>
    </location>
</feature>
<feature type="compositionally biased region" description="Basic and acidic residues" evidence="1">
    <location>
        <begin position="104"/>
        <end position="114"/>
    </location>
</feature>